<reference evidence="1 2" key="1">
    <citation type="submission" date="2016-08" db="EMBL/GenBank/DDBJ databases">
        <authorList>
            <person name="Seilhamer J.J."/>
        </authorList>
    </citation>
    <scope>NUCLEOTIDE SEQUENCE [LARGE SCALE GENOMIC DNA]</scope>
    <source>
        <strain evidence="1 2">HBR26</strain>
    </source>
</reference>
<dbReference type="Proteomes" id="UP000198723">
    <property type="component" value="Unassembled WGS sequence"/>
</dbReference>
<name>A0A1C3XWP7_9HYPH</name>
<evidence type="ECO:0000313" key="2">
    <source>
        <dbReference type="Proteomes" id="UP000198723"/>
    </source>
</evidence>
<proteinExistence type="predicted"/>
<protein>
    <submittedName>
        <fullName evidence="1">Uncharacterized protein</fullName>
    </submittedName>
</protein>
<accession>A0A1C3XWP7</accession>
<dbReference type="AlphaFoldDB" id="A0A1C3XWP7"/>
<organism evidence="1 2">
    <name type="scientific">Rhizobium aethiopicum</name>
    <dbReference type="NCBI Taxonomy" id="1138170"/>
    <lineage>
        <taxon>Bacteria</taxon>
        <taxon>Pseudomonadati</taxon>
        <taxon>Pseudomonadota</taxon>
        <taxon>Alphaproteobacteria</taxon>
        <taxon>Hyphomicrobiales</taxon>
        <taxon>Rhizobiaceae</taxon>
        <taxon>Rhizobium/Agrobacterium group</taxon>
        <taxon>Rhizobium</taxon>
    </lineage>
</organism>
<dbReference type="EMBL" id="FMAJ01000001">
    <property type="protein sequence ID" value="SCB56663.1"/>
    <property type="molecule type" value="Genomic_DNA"/>
</dbReference>
<gene>
    <name evidence="1" type="ORF">GA0061105_101496</name>
</gene>
<sequence>MAADRCSFDWTKALPAVLVAIALLFVPASGVQAMRCHDRSVEEQFERSPLHNHAHVSSQSDFETPDHKACCSGPCGSCTAAVLMDLLEVPAAQVSFLPFAGNQTGSGLASAPTLGPPRLTA</sequence>
<dbReference type="STRING" id="1138170.GA0061105_101496"/>
<evidence type="ECO:0000313" key="1">
    <source>
        <dbReference type="EMBL" id="SCB56663.1"/>
    </source>
</evidence>